<dbReference type="Proteomes" id="UP000284842">
    <property type="component" value="Unassembled WGS sequence"/>
</dbReference>
<dbReference type="STRING" id="181874.A0A409VXF9"/>
<dbReference type="InParanoid" id="A0A409VXF9"/>
<proteinExistence type="predicted"/>
<evidence type="ECO:0000313" key="1">
    <source>
        <dbReference type="EMBL" id="PPQ70955.1"/>
    </source>
</evidence>
<evidence type="ECO:0000313" key="2">
    <source>
        <dbReference type="Proteomes" id="UP000284842"/>
    </source>
</evidence>
<dbReference type="SUPFAM" id="SSF47473">
    <property type="entry name" value="EF-hand"/>
    <property type="match status" value="1"/>
</dbReference>
<organism evidence="1 2">
    <name type="scientific">Panaeolus cyanescens</name>
    <dbReference type="NCBI Taxonomy" id="181874"/>
    <lineage>
        <taxon>Eukaryota</taxon>
        <taxon>Fungi</taxon>
        <taxon>Dikarya</taxon>
        <taxon>Basidiomycota</taxon>
        <taxon>Agaricomycotina</taxon>
        <taxon>Agaricomycetes</taxon>
        <taxon>Agaricomycetidae</taxon>
        <taxon>Agaricales</taxon>
        <taxon>Agaricineae</taxon>
        <taxon>Galeropsidaceae</taxon>
        <taxon>Panaeolus</taxon>
    </lineage>
</organism>
<dbReference type="EMBL" id="NHTK01005933">
    <property type="protein sequence ID" value="PPQ70955.1"/>
    <property type="molecule type" value="Genomic_DNA"/>
</dbReference>
<gene>
    <name evidence="1" type="ORF">CVT24_009955</name>
</gene>
<dbReference type="OrthoDB" id="26525at2759"/>
<accession>A0A409VXF9</accession>
<sequence length="122" mass="13663">MAASLLDEEGDITPQFERCLAHIFAKFCSPAVERPVDGKVFLTPPANACLTGTGLDEWAIATNGEPLAQESKDELEFLDVNDDGHLTFKGFLQLYQLQSENDEEETWKDLQKHGFDRTLNFA</sequence>
<evidence type="ECO:0008006" key="3">
    <source>
        <dbReference type="Google" id="ProtNLM"/>
    </source>
</evidence>
<dbReference type="InterPro" id="IPR011992">
    <property type="entry name" value="EF-hand-dom_pair"/>
</dbReference>
<name>A0A409VXF9_9AGAR</name>
<comment type="caution">
    <text evidence="1">The sequence shown here is derived from an EMBL/GenBank/DDBJ whole genome shotgun (WGS) entry which is preliminary data.</text>
</comment>
<protein>
    <recommendedName>
        <fullName evidence="3">EF-hand domain-containing protein</fullName>
    </recommendedName>
</protein>
<dbReference type="AlphaFoldDB" id="A0A409VXF9"/>
<keyword evidence="2" id="KW-1185">Reference proteome</keyword>
<reference evidence="1 2" key="1">
    <citation type="journal article" date="2018" name="Evol. Lett.">
        <title>Horizontal gene cluster transfer increased hallucinogenic mushroom diversity.</title>
        <authorList>
            <person name="Reynolds H.T."/>
            <person name="Vijayakumar V."/>
            <person name="Gluck-Thaler E."/>
            <person name="Korotkin H.B."/>
            <person name="Matheny P.B."/>
            <person name="Slot J.C."/>
        </authorList>
    </citation>
    <scope>NUCLEOTIDE SEQUENCE [LARGE SCALE GENOMIC DNA]</scope>
    <source>
        <strain evidence="1 2">2629</strain>
    </source>
</reference>
<dbReference type="Gene3D" id="1.10.238.10">
    <property type="entry name" value="EF-hand"/>
    <property type="match status" value="1"/>
</dbReference>